<dbReference type="RefSeq" id="WP_073257863.1">
    <property type="nucleotide sequence ID" value="NZ_FRCR01000012.1"/>
</dbReference>
<dbReference type="GO" id="GO:0006099">
    <property type="term" value="P:tricarboxylic acid cycle"/>
    <property type="evidence" value="ECO:0007669"/>
    <property type="project" value="UniProtKB-UniPathway"/>
</dbReference>
<dbReference type="SUPFAM" id="SSF52016">
    <property type="entry name" value="LeuD/IlvD-like"/>
    <property type="match status" value="1"/>
</dbReference>
<dbReference type="InterPro" id="IPR036008">
    <property type="entry name" value="Aconitase_4Fe-4S_dom"/>
</dbReference>
<dbReference type="AlphaFoldDB" id="A0A1M7LFP5"/>
<name>A0A1M7LFP5_9FIRM</name>
<dbReference type="PRINTS" id="PR00415">
    <property type="entry name" value="ACONITASE"/>
</dbReference>
<evidence type="ECO:0000256" key="5">
    <source>
        <dbReference type="ARBA" id="ARBA00022723"/>
    </source>
</evidence>
<keyword evidence="7" id="KW-0411">Iron-sulfur</keyword>
<evidence type="ECO:0000256" key="3">
    <source>
        <dbReference type="ARBA" id="ARBA00011245"/>
    </source>
</evidence>
<dbReference type="InterPro" id="IPR015931">
    <property type="entry name" value="Acnase/IPM_dHydase_lsu_aba_1/3"/>
</dbReference>
<dbReference type="NCBIfam" id="NF001614">
    <property type="entry name" value="PRK00402.1"/>
    <property type="match status" value="1"/>
</dbReference>
<comment type="cofactor">
    <cofactor evidence="1">
        <name>[4Fe-4S] cluster</name>
        <dbReference type="ChEBI" id="CHEBI:49883"/>
    </cofactor>
</comment>
<feature type="domain" description="Aconitase/3-isopropylmalate dehydratase large subunit alpha/beta/alpha" evidence="8">
    <location>
        <begin position="7"/>
        <end position="407"/>
    </location>
</feature>
<accession>A0A1M7LFP5</accession>
<dbReference type="GO" id="GO:0003994">
    <property type="term" value="F:aconitate hydratase activity"/>
    <property type="evidence" value="ECO:0007669"/>
    <property type="project" value="TreeGrafter"/>
</dbReference>
<comment type="subunit">
    <text evidence="3">Monomer.</text>
</comment>
<keyword evidence="4" id="KW-0004">4Fe-4S</keyword>
<dbReference type="GO" id="GO:0046872">
    <property type="term" value="F:metal ion binding"/>
    <property type="evidence" value="ECO:0007669"/>
    <property type="project" value="UniProtKB-KW"/>
</dbReference>
<dbReference type="NCBIfam" id="TIGR01343">
    <property type="entry name" value="hacA_fam"/>
    <property type="match status" value="1"/>
</dbReference>
<dbReference type="CDD" id="cd01585">
    <property type="entry name" value="AcnA_Bact"/>
    <property type="match status" value="1"/>
</dbReference>
<evidence type="ECO:0000256" key="1">
    <source>
        <dbReference type="ARBA" id="ARBA00001966"/>
    </source>
</evidence>
<dbReference type="Pfam" id="PF00694">
    <property type="entry name" value="Aconitase_C"/>
    <property type="match status" value="1"/>
</dbReference>
<dbReference type="EMBL" id="FRCR01000012">
    <property type="protein sequence ID" value="SHM76863.1"/>
    <property type="molecule type" value="Genomic_DNA"/>
</dbReference>
<dbReference type="SUPFAM" id="SSF53732">
    <property type="entry name" value="Aconitase iron-sulfur domain"/>
    <property type="match status" value="1"/>
</dbReference>
<dbReference type="GO" id="GO:0009098">
    <property type="term" value="P:L-leucine biosynthetic process"/>
    <property type="evidence" value="ECO:0007669"/>
    <property type="project" value="InterPro"/>
</dbReference>
<dbReference type="Gene3D" id="3.20.19.10">
    <property type="entry name" value="Aconitase, domain 4"/>
    <property type="match status" value="1"/>
</dbReference>
<dbReference type="GO" id="GO:0051539">
    <property type="term" value="F:4 iron, 4 sulfur cluster binding"/>
    <property type="evidence" value="ECO:0007669"/>
    <property type="project" value="UniProtKB-KW"/>
</dbReference>
<dbReference type="PROSITE" id="PS01244">
    <property type="entry name" value="ACONITASE_2"/>
    <property type="match status" value="1"/>
</dbReference>
<dbReference type="InterPro" id="IPR015928">
    <property type="entry name" value="Aconitase/3IPM_dehydase_swvl"/>
</dbReference>
<evidence type="ECO:0000256" key="7">
    <source>
        <dbReference type="ARBA" id="ARBA00023014"/>
    </source>
</evidence>
<keyword evidence="11" id="KW-1185">Reference proteome</keyword>
<dbReference type="Gene3D" id="3.30.499.10">
    <property type="entry name" value="Aconitase, domain 3"/>
    <property type="match status" value="2"/>
</dbReference>
<organism evidence="10 11">
    <name type="scientific">Caldanaerovirga acetigignens</name>
    <dbReference type="NCBI Taxonomy" id="447595"/>
    <lineage>
        <taxon>Bacteria</taxon>
        <taxon>Bacillati</taxon>
        <taxon>Bacillota</taxon>
        <taxon>Clostridia</taxon>
        <taxon>Thermosediminibacterales</taxon>
        <taxon>Thermosediminibacteraceae</taxon>
        <taxon>Caldanaerovirga</taxon>
    </lineage>
</organism>
<dbReference type="InterPro" id="IPR006251">
    <property type="entry name" value="Homoacnase/IPMdehydase_lsu"/>
</dbReference>
<dbReference type="Proteomes" id="UP000184375">
    <property type="component" value="Unassembled WGS sequence"/>
</dbReference>
<proteinExistence type="inferred from homology"/>
<dbReference type="InterPro" id="IPR000573">
    <property type="entry name" value="AconitaseA/IPMdHydase_ssu_swvl"/>
</dbReference>
<dbReference type="NCBIfam" id="TIGR01342">
    <property type="entry name" value="acon_putative"/>
    <property type="match status" value="1"/>
</dbReference>
<evidence type="ECO:0000256" key="6">
    <source>
        <dbReference type="ARBA" id="ARBA00023004"/>
    </source>
</evidence>
<comment type="similarity">
    <text evidence="2">Belongs to the aconitase/IPM isomerase family.</text>
</comment>
<evidence type="ECO:0000259" key="8">
    <source>
        <dbReference type="Pfam" id="PF00330"/>
    </source>
</evidence>
<dbReference type="NCBIfam" id="NF005558">
    <property type="entry name" value="PRK07229.1"/>
    <property type="match status" value="1"/>
</dbReference>
<evidence type="ECO:0000256" key="2">
    <source>
        <dbReference type="ARBA" id="ARBA00007185"/>
    </source>
</evidence>
<evidence type="ECO:0000259" key="9">
    <source>
        <dbReference type="Pfam" id="PF00694"/>
    </source>
</evidence>
<dbReference type="GO" id="GO:0003861">
    <property type="term" value="F:3-isopropylmalate dehydratase activity"/>
    <property type="evidence" value="ECO:0007669"/>
    <property type="project" value="InterPro"/>
</dbReference>
<dbReference type="InterPro" id="IPR011826">
    <property type="entry name" value="HAcnase/IPMdehydase_lsu_prok"/>
</dbReference>
<dbReference type="OrthoDB" id="9764318at2"/>
<dbReference type="InterPro" id="IPR001030">
    <property type="entry name" value="Acoase/IPM_deHydtase_lsu_aba"/>
</dbReference>
<dbReference type="GO" id="GO:0005829">
    <property type="term" value="C:cytosol"/>
    <property type="evidence" value="ECO:0007669"/>
    <property type="project" value="TreeGrafter"/>
</dbReference>
<dbReference type="InterPro" id="IPR018136">
    <property type="entry name" value="Aconitase_4Fe-4S_BS"/>
</dbReference>
<keyword evidence="6" id="KW-0408">Iron</keyword>
<gene>
    <name evidence="10" type="ORF">SAMN05660826_01899</name>
</gene>
<evidence type="ECO:0000256" key="4">
    <source>
        <dbReference type="ARBA" id="ARBA00022485"/>
    </source>
</evidence>
<dbReference type="PROSITE" id="PS00450">
    <property type="entry name" value="ACONITASE_1"/>
    <property type="match status" value="1"/>
</dbReference>
<dbReference type="Pfam" id="PF00330">
    <property type="entry name" value="Aconitase"/>
    <property type="match status" value="1"/>
</dbReference>
<reference evidence="11" key="1">
    <citation type="submission" date="2016-11" db="EMBL/GenBank/DDBJ databases">
        <authorList>
            <person name="Varghese N."/>
            <person name="Submissions S."/>
        </authorList>
    </citation>
    <scope>NUCLEOTIDE SEQUENCE [LARGE SCALE GENOMIC DNA]</scope>
    <source>
        <strain evidence="11">DSM 18802</strain>
    </source>
</reference>
<dbReference type="PANTHER" id="PTHR43160:SF3">
    <property type="entry name" value="ACONITATE HYDRATASE, MITOCHONDRIAL"/>
    <property type="match status" value="1"/>
</dbReference>
<feature type="domain" description="Aconitase A/isopropylmalate dehydratase small subunit swivel" evidence="9">
    <location>
        <begin position="522"/>
        <end position="574"/>
    </location>
</feature>
<sequence>MGYNIAQKILLEHLVEGSLKPGEEIAIKIDQTLTQDATGTMAYLQLEAMGIDRVKTKRSVAYIDHNTLQTGFENADDHKFIATVAKKYGIYYSKAGNGICHQVNLERFAVPGDTLLGSDSHTPTAGGIGCLAIGAGGLDVAAAMAGYPYYLKMPYIVNVELKGKLKPWVTAKDVILELLRRLTVKGGVGKIFEYTGEGVKTLSVHERATIANMGAELGATTSIFPSDEVTYEFLKAQGRESDFRELKPDEDAKYDEKIVIDLSKLEPLVAMPHSPDNVHPISEVKGMKVDQVAIGSCTNSSFKDMMLVAKILRGRTVHPDVSLVISPGSRQVLTMMTESGILSDIISAGARILECTCGPCIGMGQAPGSGAVSVRTFNRNFKGRSGTADAQVILASPAVAAVTAINGVLSDPRESGEMPEVSEPKQYYINDNMIIPPAGEKEKVEVFYGPNIKPIPVASKVGDVIEGQVLIKVEDNITTDHIIPGTAKLLPLRSNIPALSEYCFSIIDKEFAKRAKSVDGGIIVGGENYGQGSSREHAALVPLYLGIKVVVAKSFARIHKDNLVNYGILPALFENGMDYEKIEEGDHLLLEDVKEGIKRGKGVLKNVTKRLEIPISFDLTKRQINLLLEGGLLNYIKKNLGEDQQ</sequence>
<dbReference type="STRING" id="447595.SAMN05660826_01899"/>
<protein>
    <submittedName>
        <fullName evidence="10">Aconitase</fullName>
    </submittedName>
</protein>
<keyword evidence="5" id="KW-0479">Metal-binding</keyword>
<dbReference type="InterPro" id="IPR006250">
    <property type="entry name" value="Aconitase_put"/>
</dbReference>
<dbReference type="FunFam" id="3.30.499.10:FF:000019">
    <property type="entry name" value="Aconitate hydratase"/>
    <property type="match status" value="1"/>
</dbReference>
<evidence type="ECO:0000313" key="11">
    <source>
        <dbReference type="Proteomes" id="UP000184375"/>
    </source>
</evidence>
<dbReference type="PANTHER" id="PTHR43160">
    <property type="entry name" value="ACONITATE HYDRATASE B"/>
    <property type="match status" value="1"/>
</dbReference>
<evidence type="ECO:0000313" key="10">
    <source>
        <dbReference type="EMBL" id="SHM76863.1"/>
    </source>
</evidence>
<dbReference type="InterPro" id="IPR050926">
    <property type="entry name" value="Aconitase/IPM_isomerase"/>
</dbReference>
<dbReference type="UniPathway" id="UPA00223">
    <property type="reaction ID" value="UER00718"/>
</dbReference>
<dbReference type="NCBIfam" id="TIGR02086">
    <property type="entry name" value="IPMI_arch"/>
    <property type="match status" value="1"/>
</dbReference>